<evidence type="ECO:0000256" key="1">
    <source>
        <dbReference type="ARBA" id="ARBA00001946"/>
    </source>
</evidence>
<dbReference type="EMBL" id="JAEUBD010000146">
    <property type="protein sequence ID" value="KAH3676934.1"/>
    <property type="molecule type" value="Genomic_DNA"/>
</dbReference>
<dbReference type="Gene3D" id="3.40.1180.10">
    <property type="entry name" value="Decaprenyl diphosphate synthase-like"/>
    <property type="match status" value="1"/>
</dbReference>
<reference evidence="14" key="1">
    <citation type="journal article" date="2021" name="Open Biol.">
        <title>Shared evolutionary footprints suggest mitochondrial oxidative damage underlies multiple complex I losses in fungi.</title>
        <authorList>
            <person name="Schikora-Tamarit M.A."/>
            <person name="Marcet-Houben M."/>
            <person name="Nosek J."/>
            <person name="Gabaldon T."/>
        </authorList>
    </citation>
    <scope>NUCLEOTIDE SEQUENCE</scope>
    <source>
        <strain evidence="14">NCAIM Y.01608</strain>
    </source>
</reference>
<dbReference type="InterPro" id="IPR036424">
    <property type="entry name" value="UPP_synth-like_sf"/>
</dbReference>
<evidence type="ECO:0000256" key="9">
    <source>
        <dbReference type="ARBA" id="ARBA00022842"/>
    </source>
</evidence>
<name>A0A9P8PTB8_9ASCO</name>
<evidence type="ECO:0000256" key="8">
    <source>
        <dbReference type="ARBA" id="ARBA00022824"/>
    </source>
</evidence>
<dbReference type="GO" id="GO:0045547">
    <property type="term" value="F:ditrans,polycis-polyprenyl diphosphate synthase [(2E,6E)-farnesyl diphosphate specific] activity"/>
    <property type="evidence" value="ECO:0007669"/>
    <property type="project" value="UniProtKB-EC"/>
</dbReference>
<evidence type="ECO:0000256" key="6">
    <source>
        <dbReference type="ARBA" id="ARBA00022679"/>
    </source>
</evidence>
<comment type="cofactor">
    <cofactor evidence="1">
        <name>Mg(2+)</name>
        <dbReference type="ChEBI" id="CHEBI:18420"/>
    </cofactor>
</comment>
<keyword evidence="7 13" id="KW-0812">Transmembrane</keyword>
<evidence type="ECO:0000256" key="4">
    <source>
        <dbReference type="ARBA" id="ARBA00005432"/>
    </source>
</evidence>
<accession>A0A9P8PTB8</accession>
<evidence type="ECO:0000256" key="13">
    <source>
        <dbReference type="SAM" id="Phobius"/>
    </source>
</evidence>
<dbReference type="EC" id="2.5.1.87" evidence="5"/>
<organism evidence="14 15">
    <name type="scientific">Ogataea polymorpha</name>
    <dbReference type="NCBI Taxonomy" id="460523"/>
    <lineage>
        <taxon>Eukaryota</taxon>
        <taxon>Fungi</taxon>
        <taxon>Dikarya</taxon>
        <taxon>Ascomycota</taxon>
        <taxon>Saccharomycotina</taxon>
        <taxon>Pichiomycetes</taxon>
        <taxon>Pichiales</taxon>
        <taxon>Pichiaceae</taxon>
        <taxon>Ogataea</taxon>
    </lineage>
</organism>
<keyword evidence="11 13" id="KW-0472">Membrane</keyword>
<evidence type="ECO:0000256" key="10">
    <source>
        <dbReference type="ARBA" id="ARBA00022989"/>
    </source>
</evidence>
<evidence type="ECO:0000256" key="7">
    <source>
        <dbReference type="ARBA" id="ARBA00022692"/>
    </source>
</evidence>
<evidence type="ECO:0000256" key="5">
    <source>
        <dbReference type="ARBA" id="ARBA00012596"/>
    </source>
</evidence>
<sequence length="362" mass="41503">MSLEMKTTELEGSQSPENGFSTEASQGLVYNLVQQNQQDVNEVPVDVDHRIPVPAYTSDTFFATLYSLFKNLTSSRSQTKGEGEGSEVSGSISYYIYHLILVFLYLLMSVYRFYEYTYNRLKLRFLNLAYNPSRTPSLINSDVNKLPKIPYRLSAILNYKSEQEENGGVEGLCNDAAELSAWCLSSGIPNFTIYEYHGILKNHIPELRRSIHRKLVAYFGTSNVPTYQIKIPHLNLSYTGSYDGEYDDSEDKFDIEISLLSVVDGRPTIVELTKVMSQLSKNHELSDKDINMKFIDQELQQLVGPEPDLIVMFQPYLNLQGYPPWHTRLSEMYWEPDNDEVSYAVFLRALQKYSTCKVNIGR</sequence>
<proteinExistence type="inferred from homology"/>
<evidence type="ECO:0000256" key="3">
    <source>
        <dbReference type="ARBA" id="ARBA00004922"/>
    </source>
</evidence>
<evidence type="ECO:0000256" key="11">
    <source>
        <dbReference type="ARBA" id="ARBA00023136"/>
    </source>
</evidence>
<keyword evidence="8" id="KW-0256">Endoplasmic reticulum</keyword>
<comment type="pathway">
    <text evidence="3">Protein modification; protein glycosylation.</text>
</comment>
<keyword evidence="10 13" id="KW-1133">Transmembrane helix</keyword>
<dbReference type="PANTHER" id="PTHR21528">
    <property type="entry name" value="DEHYDRODOLICHYL DIPHOSPHATE SYNTHASE COMPLEX SUBUNIT NUS1"/>
    <property type="match status" value="1"/>
</dbReference>
<dbReference type="PANTHER" id="PTHR21528:SF0">
    <property type="entry name" value="DEHYDRODOLICHYL DIPHOSPHATE SYNTHASE COMPLEX SUBUNIT NUS1"/>
    <property type="match status" value="1"/>
</dbReference>
<evidence type="ECO:0000256" key="2">
    <source>
        <dbReference type="ARBA" id="ARBA00004586"/>
    </source>
</evidence>
<feature type="transmembrane region" description="Helical" evidence="13">
    <location>
        <begin position="94"/>
        <end position="114"/>
    </location>
</feature>
<protein>
    <recommendedName>
        <fullName evidence="5">ditrans,polycis-polyprenyl diphosphate synthase [(2E,6E)-farnesyldiphosphate specific]</fullName>
        <ecNumber evidence="5">2.5.1.87</ecNumber>
    </recommendedName>
</protein>
<keyword evidence="15" id="KW-1185">Reference proteome</keyword>
<gene>
    <name evidence="14" type="ORF">OGATHE_001424</name>
</gene>
<dbReference type="Proteomes" id="UP000788993">
    <property type="component" value="Unassembled WGS sequence"/>
</dbReference>
<evidence type="ECO:0000256" key="12">
    <source>
        <dbReference type="ARBA" id="ARBA00047353"/>
    </source>
</evidence>
<evidence type="ECO:0000313" key="14">
    <source>
        <dbReference type="EMBL" id="KAH3676934.1"/>
    </source>
</evidence>
<keyword evidence="9" id="KW-0460">Magnesium</keyword>
<dbReference type="GO" id="GO:0005789">
    <property type="term" value="C:endoplasmic reticulum membrane"/>
    <property type="evidence" value="ECO:0007669"/>
    <property type="project" value="UniProtKB-SubCell"/>
</dbReference>
<keyword evidence="6" id="KW-0808">Transferase</keyword>
<dbReference type="GO" id="GO:1904423">
    <property type="term" value="C:dehydrodolichyl diphosphate synthase complex"/>
    <property type="evidence" value="ECO:0007669"/>
    <property type="project" value="InterPro"/>
</dbReference>
<comment type="subcellular location">
    <subcellularLocation>
        <location evidence="2">Endoplasmic reticulum membrane</location>
    </subcellularLocation>
</comment>
<comment type="catalytic activity">
    <reaction evidence="12">
        <text>n isopentenyl diphosphate + (2E,6E)-farnesyl diphosphate = a di-trans,poly-cis-polyprenyl diphosphate + n diphosphate</text>
        <dbReference type="Rhea" id="RHEA:53008"/>
        <dbReference type="Rhea" id="RHEA-COMP:19494"/>
        <dbReference type="ChEBI" id="CHEBI:33019"/>
        <dbReference type="ChEBI" id="CHEBI:128769"/>
        <dbReference type="ChEBI" id="CHEBI:136960"/>
        <dbReference type="ChEBI" id="CHEBI:175763"/>
        <dbReference type="EC" id="2.5.1.87"/>
    </reaction>
</comment>
<comment type="similarity">
    <text evidence="4">Belongs to the UPP synthase family.</text>
</comment>
<evidence type="ECO:0000313" key="15">
    <source>
        <dbReference type="Proteomes" id="UP000788993"/>
    </source>
</evidence>
<dbReference type="InterPro" id="IPR038887">
    <property type="entry name" value="Nus1/NgBR"/>
</dbReference>
<reference evidence="14" key="2">
    <citation type="submission" date="2021-01" db="EMBL/GenBank/DDBJ databases">
        <authorList>
            <person name="Schikora-Tamarit M.A."/>
        </authorList>
    </citation>
    <scope>NUCLEOTIDE SEQUENCE</scope>
    <source>
        <strain evidence="14">NCAIM Y.01608</strain>
    </source>
</reference>
<dbReference type="AlphaFoldDB" id="A0A9P8PTB8"/>
<comment type="caution">
    <text evidence="14">The sequence shown here is derived from an EMBL/GenBank/DDBJ whole genome shotgun (WGS) entry which is preliminary data.</text>
</comment>
<dbReference type="SUPFAM" id="SSF64005">
    <property type="entry name" value="Undecaprenyl diphosphate synthase"/>
    <property type="match status" value="1"/>
</dbReference>